<reference evidence="8" key="1">
    <citation type="submission" date="2022-04" db="EMBL/GenBank/DDBJ databases">
        <title>Carnegiea gigantea Genome sequencing and assembly v2.</title>
        <authorList>
            <person name="Copetti D."/>
            <person name="Sanderson M.J."/>
            <person name="Burquez A."/>
            <person name="Wojciechowski M.F."/>
        </authorList>
    </citation>
    <scope>NUCLEOTIDE SEQUENCE</scope>
    <source>
        <strain evidence="8">SGP5-SGP5p</strain>
        <tissue evidence="8">Aerial part</tissue>
    </source>
</reference>
<dbReference type="GO" id="GO:0016020">
    <property type="term" value="C:membrane"/>
    <property type="evidence" value="ECO:0007669"/>
    <property type="project" value="UniProtKB-SubCell"/>
</dbReference>
<dbReference type="EMBL" id="JAKOGI010000020">
    <property type="protein sequence ID" value="KAJ8449560.1"/>
    <property type="molecule type" value="Genomic_DNA"/>
</dbReference>
<dbReference type="PANTHER" id="PTHR43391">
    <property type="entry name" value="RETINOL DEHYDROGENASE-RELATED"/>
    <property type="match status" value="1"/>
</dbReference>
<dbReference type="Proteomes" id="UP001153076">
    <property type="component" value="Unassembled WGS sequence"/>
</dbReference>
<dbReference type="InterPro" id="IPR036291">
    <property type="entry name" value="NAD(P)-bd_dom_sf"/>
</dbReference>
<feature type="transmembrane region" description="Helical" evidence="7">
    <location>
        <begin position="6"/>
        <end position="30"/>
    </location>
</feature>
<evidence type="ECO:0000256" key="6">
    <source>
        <dbReference type="RuleBase" id="RU000363"/>
    </source>
</evidence>
<dbReference type="GO" id="GO:0072582">
    <property type="term" value="F:17-beta-hydroxysteroid dehydrogenase (NADP+) activity"/>
    <property type="evidence" value="ECO:0007669"/>
    <property type="project" value="TreeGrafter"/>
</dbReference>
<dbReference type="AlphaFoldDB" id="A0A9Q1KV12"/>
<keyword evidence="5" id="KW-0560">Oxidoreductase</keyword>
<keyword evidence="7" id="KW-0812">Transmembrane</keyword>
<evidence type="ECO:0000256" key="2">
    <source>
        <dbReference type="ARBA" id="ARBA00006484"/>
    </source>
</evidence>
<evidence type="ECO:0000313" key="8">
    <source>
        <dbReference type="EMBL" id="KAJ8449560.1"/>
    </source>
</evidence>
<proteinExistence type="inferred from homology"/>
<dbReference type="InterPro" id="IPR020904">
    <property type="entry name" value="Sc_DH/Rdtase_CS"/>
</dbReference>
<dbReference type="PROSITE" id="PS00061">
    <property type="entry name" value="ADH_SHORT"/>
    <property type="match status" value="1"/>
</dbReference>
<keyword evidence="9" id="KW-1185">Reference proteome</keyword>
<keyword evidence="3" id="KW-0521">NADP</keyword>
<keyword evidence="7" id="KW-0472">Membrane</keyword>
<evidence type="ECO:0000256" key="4">
    <source>
        <dbReference type="ARBA" id="ARBA00022968"/>
    </source>
</evidence>
<gene>
    <name evidence="8" type="ORF">Cgig2_005582</name>
</gene>
<evidence type="ECO:0000256" key="3">
    <source>
        <dbReference type="ARBA" id="ARBA00022857"/>
    </source>
</evidence>
<organism evidence="8 9">
    <name type="scientific">Carnegiea gigantea</name>
    <dbReference type="NCBI Taxonomy" id="171969"/>
    <lineage>
        <taxon>Eukaryota</taxon>
        <taxon>Viridiplantae</taxon>
        <taxon>Streptophyta</taxon>
        <taxon>Embryophyta</taxon>
        <taxon>Tracheophyta</taxon>
        <taxon>Spermatophyta</taxon>
        <taxon>Magnoliopsida</taxon>
        <taxon>eudicotyledons</taxon>
        <taxon>Gunneridae</taxon>
        <taxon>Pentapetalae</taxon>
        <taxon>Caryophyllales</taxon>
        <taxon>Cactineae</taxon>
        <taxon>Cactaceae</taxon>
        <taxon>Cactoideae</taxon>
        <taxon>Echinocereeae</taxon>
        <taxon>Carnegiea</taxon>
    </lineage>
</organism>
<dbReference type="PANTHER" id="PTHR43391:SF89">
    <property type="entry name" value="11-BETA-HYDROXYSTEROID DEHYDROGENASE 1A-RELATED"/>
    <property type="match status" value="1"/>
</dbReference>
<comment type="similarity">
    <text evidence="2 6">Belongs to the short-chain dehydrogenases/reductases (SDR) family.</text>
</comment>
<keyword evidence="4" id="KW-0735">Signal-anchor</keyword>
<sequence>MDLVNQILNIAVPPITSITLLLLLPPLLMFRLVHSTIRSLFAEDVAAKVVLITGASSGIGEVRSMHDKCIYIHTALRSNHVAYEYAKRGACLALVARRRHRLQQVAETARYLGSPDVLVIPADVTKVEDCQRFINETVNHFGTLDHLVNNAGIASISMLEEFTHVTNAAPVMETNFWGSVYTTHFAIPYLKRSRGKIIVNASAGAWLPAPRLAVYSASKAAVIIFFETLRVELGGCIAITIVTPGVTESELTKGKFLSKEGRMVLDQEMRDVQVSAVPVQPVQRCAKAIVDSACHGDRYLTVPSWMRVTFLWKVVFPEAMEWCNRMLLITRPEIPLTEAPSKKVLDLTGAKGILYPPSTLRPRSSVEIESEVNYHAT</sequence>
<name>A0A9Q1KV12_9CARY</name>
<evidence type="ECO:0000256" key="5">
    <source>
        <dbReference type="ARBA" id="ARBA00023002"/>
    </source>
</evidence>
<dbReference type="InterPro" id="IPR002347">
    <property type="entry name" value="SDR_fam"/>
</dbReference>
<dbReference type="GO" id="GO:0008202">
    <property type="term" value="P:steroid metabolic process"/>
    <property type="evidence" value="ECO:0007669"/>
    <property type="project" value="TreeGrafter"/>
</dbReference>
<comment type="subcellular location">
    <subcellularLocation>
        <location evidence="1">Membrane</location>
        <topology evidence="1">Single-pass type II membrane protein</topology>
    </subcellularLocation>
</comment>
<dbReference type="PRINTS" id="PR00080">
    <property type="entry name" value="SDRFAMILY"/>
</dbReference>
<evidence type="ECO:0000313" key="9">
    <source>
        <dbReference type="Proteomes" id="UP001153076"/>
    </source>
</evidence>
<dbReference type="Pfam" id="PF00106">
    <property type="entry name" value="adh_short"/>
    <property type="match status" value="1"/>
</dbReference>
<evidence type="ECO:0000256" key="7">
    <source>
        <dbReference type="SAM" id="Phobius"/>
    </source>
</evidence>
<accession>A0A9Q1KV12</accession>
<protein>
    <recommendedName>
        <fullName evidence="10">11-beta-hydroxysteroid dehydrogenase 1B</fullName>
    </recommendedName>
</protein>
<dbReference type="Gene3D" id="3.40.50.720">
    <property type="entry name" value="NAD(P)-binding Rossmann-like Domain"/>
    <property type="match status" value="1"/>
</dbReference>
<dbReference type="GO" id="GO:0005829">
    <property type="term" value="C:cytosol"/>
    <property type="evidence" value="ECO:0007669"/>
    <property type="project" value="TreeGrafter"/>
</dbReference>
<dbReference type="SUPFAM" id="SSF51735">
    <property type="entry name" value="NAD(P)-binding Rossmann-fold domains"/>
    <property type="match status" value="1"/>
</dbReference>
<dbReference type="PRINTS" id="PR00081">
    <property type="entry name" value="GDHRDH"/>
</dbReference>
<keyword evidence="7" id="KW-1133">Transmembrane helix</keyword>
<dbReference type="OrthoDB" id="47007at2759"/>
<evidence type="ECO:0008006" key="10">
    <source>
        <dbReference type="Google" id="ProtNLM"/>
    </source>
</evidence>
<comment type="caution">
    <text evidence="8">The sequence shown here is derived from an EMBL/GenBank/DDBJ whole genome shotgun (WGS) entry which is preliminary data.</text>
</comment>
<evidence type="ECO:0000256" key="1">
    <source>
        <dbReference type="ARBA" id="ARBA00004606"/>
    </source>
</evidence>